<accession>A0A2G5KAM9</accession>
<dbReference type="PANTHER" id="PTHR42796:SF4">
    <property type="entry name" value="FUMARYLACETOACETATE HYDROLASE DOMAIN-CONTAINING PROTEIN 2A"/>
    <property type="match status" value="1"/>
</dbReference>
<keyword evidence="4" id="KW-0413">Isomerase</keyword>
<comment type="similarity">
    <text evidence="1">Belongs to the FAH family.</text>
</comment>
<evidence type="ECO:0000256" key="1">
    <source>
        <dbReference type="ARBA" id="ARBA00010211"/>
    </source>
</evidence>
<evidence type="ECO:0000313" key="5">
    <source>
        <dbReference type="Proteomes" id="UP000231516"/>
    </source>
</evidence>
<sequence>MRLISFFKNGESRAGAVIDDRVVDLTVQFGVKSVRDLLDIGTLEDVSKSAAQAATDYDLDDVDLDIPVPNARKIYCVGVNYMNRNAEYKDNSDAPKYPSLFVRNPMSFSAHGRDILIPPESEQLDYEGEIVLVIGKKGRRISQDAAMDHVAGLTIMNEGSIRDWIRHGKFNVTPGKNWDRSGGMGPWIETDLSEIDIENLMVETRVNGEIRQKDTTASMAFPFKRIIEYVSNFGTLLPGDIIATGTPTGSGARFDPPIWLREGDVVEVSVEGVGTLSNTVAKEVI</sequence>
<evidence type="ECO:0000256" key="2">
    <source>
        <dbReference type="ARBA" id="ARBA00022723"/>
    </source>
</evidence>
<organism evidence="4 5">
    <name type="scientific">Paramylibacter kogurei</name>
    <dbReference type="NCBI Taxonomy" id="1889778"/>
    <lineage>
        <taxon>Bacteria</taxon>
        <taxon>Pseudomonadati</taxon>
        <taxon>Pseudomonadota</taxon>
        <taxon>Alphaproteobacteria</taxon>
        <taxon>Rhodobacterales</taxon>
        <taxon>Paracoccaceae</taxon>
        <taxon>Paramylibacter</taxon>
    </lineage>
</organism>
<reference evidence="4 5" key="1">
    <citation type="submission" date="2016-08" db="EMBL/GenBank/DDBJ databases">
        <title>Draft genome of Amylibacter sp. strain 4G11.</title>
        <authorList>
            <person name="Wong S.-K."/>
            <person name="Hamasaki K."/>
            <person name="Yoshizawa S."/>
        </authorList>
    </citation>
    <scope>NUCLEOTIDE SEQUENCE [LARGE SCALE GENOMIC DNA]</scope>
    <source>
        <strain evidence="4 5">4G11</strain>
    </source>
</reference>
<dbReference type="Gene3D" id="3.90.850.10">
    <property type="entry name" value="Fumarylacetoacetase-like, C-terminal domain"/>
    <property type="match status" value="1"/>
</dbReference>
<dbReference type="PANTHER" id="PTHR42796">
    <property type="entry name" value="FUMARYLACETOACETATE HYDROLASE DOMAIN-CONTAINING PROTEIN 2A-RELATED"/>
    <property type="match status" value="1"/>
</dbReference>
<dbReference type="EMBL" id="MDGM01000007">
    <property type="protein sequence ID" value="PIB25930.1"/>
    <property type="molecule type" value="Genomic_DNA"/>
</dbReference>
<dbReference type="GO" id="GO:0046872">
    <property type="term" value="F:metal ion binding"/>
    <property type="evidence" value="ECO:0007669"/>
    <property type="project" value="UniProtKB-KW"/>
</dbReference>
<dbReference type="GO" id="GO:0044281">
    <property type="term" value="P:small molecule metabolic process"/>
    <property type="evidence" value="ECO:0007669"/>
    <property type="project" value="UniProtKB-ARBA"/>
</dbReference>
<dbReference type="SUPFAM" id="SSF56529">
    <property type="entry name" value="FAH"/>
    <property type="match status" value="1"/>
</dbReference>
<dbReference type="Pfam" id="PF01557">
    <property type="entry name" value="FAA_hydrolase"/>
    <property type="match status" value="1"/>
</dbReference>
<gene>
    <name evidence="4" type="ORF">BFP76_13135</name>
</gene>
<dbReference type="InterPro" id="IPR051121">
    <property type="entry name" value="FAH"/>
</dbReference>
<dbReference type="RefSeq" id="WP_099591675.1">
    <property type="nucleotide sequence ID" value="NZ_MDGM01000007.1"/>
</dbReference>
<dbReference type="InterPro" id="IPR011234">
    <property type="entry name" value="Fumarylacetoacetase-like_C"/>
</dbReference>
<evidence type="ECO:0000313" key="4">
    <source>
        <dbReference type="EMBL" id="PIB25930.1"/>
    </source>
</evidence>
<dbReference type="AlphaFoldDB" id="A0A2G5KAM9"/>
<evidence type="ECO:0000259" key="3">
    <source>
        <dbReference type="Pfam" id="PF01557"/>
    </source>
</evidence>
<keyword evidence="2" id="KW-0479">Metal-binding</keyword>
<protein>
    <submittedName>
        <fullName evidence="4">2-hydroxyhepta-2,4-diene-1,7-dioate isomerase</fullName>
    </submittedName>
</protein>
<dbReference type="InterPro" id="IPR036663">
    <property type="entry name" value="Fumarylacetoacetase_C_sf"/>
</dbReference>
<comment type="caution">
    <text evidence="4">The sequence shown here is derived from an EMBL/GenBank/DDBJ whole genome shotgun (WGS) entry which is preliminary data.</text>
</comment>
<feature type="domain" description="Fumarylacetoacetase-like C-terminal" evidence="3">
    <location>
        <begin position="73"/>
        <end position="280"/>
    </location>
</feature>
<dbReference type="Proteomes" id="UP000231516">
    <property type="component" value="Unassembled WGS sequence"/>
</dbReference>
<dbReference type="GO" id="GO:0016853">
    <property type="term" value="F:isomerase activity"/>
    <property type="evidence" value="ECO:0007669"/>
    <property type="project" value="UniProtKB-KW"/>
</dbReference>
<keyword evidence="5" id="KW-1185">Reference proteome</keyword>
<dbReference type="OrthoDB" id="5197601at2"/>
<proteinExistence type="inferred from homology"/>
<name>A0A2G5KAM9_9RHOB</name>